<comment type="caution">
    <text evidence="1">The sequence shown here is derived from an EMBL/GenBank/DDBJ whole genome shotgun (WGS) entry which is preliminary data.</text>
</comment>
<proteinExistence type="predicted"/>
<dbReference type="AlphaFoldDB" id="A0A150WK65"/>
<evidence type="ECO:0000313" key="1">
    <source>
        <dbReference type="EMBL" id="KYG64106.1"/>
    </source>
</evidence>
<dbReference type="EMBL" id="LUKE01000003">
    <property type="protein sequence ID" value="KYG64106.1"/>
    <property type="molecule type" value="Genomic_DNA"/>
</dbReference>
<name>A0A150WK65_BDEBC</name>
<accession>A0A150WK65</accession>
<evidence type="ECO:0000313" key="2">
    <source>
        <dbReference type="Proteomes" id="UP000075320"/>
    </source>
</evidence>
<sequence>MWGIRLGLHKPKYTSLEIANQMYKDAWLVKRTQFQKKFPHLSSAELDKKTSEYFAQLKDQ</sequence>
<keyword evidence="2" id="KW-1185">Reference proteome</keyword>
<dbReference type="Proteomes" id="UP000075320">
    <property type="component" value="Unassembled WGS sequence"/>
</dbReference>
<protein>
    <submittedName>
        <fullName evidence="1">Uncharacterized protein</fullName>
    </submittedName>
</protein>
<reference evidence="1 2" key="1">
    <citation type="submission" date="2016-03" db="EMBL/GenBank/DDBJ databases">
        <authorList>
            <person name="Ploux O."/>
        </authorList>
    </citation>
    <scope>NUCLEOTIDE SEQUENCE [LARGE SCALE GENOMIC DNA]</scope>
    <source>
        <strain evidence="1 2">R0</strain>
    </source>
</reference>
<gene>
    <name evidence="1" type="ORF">AZI86_15000</name>
</gene>
<organism evidence="1 2">
    <name type="scientific">Bdellovibrio bacteriovorus</name>
    <dbReference type="NCBI Taxonomy" id="959"/>
    <lineage>
        <taxon>Bacteria</taxon>
        <taxon>Pseudomonadati</taxon>
        <taxon>Bdellovibrionota</taxon>
        <taxon>Bdellovibrionia</taxon>
        <taxon>Bdellovibrionales</taxon>
        <taxon>Pseudobdellovibrionaceae</taxon>
        <taxon>Bdellovibrio</taxon>
    </lineage>
</organism>